<gene>
    <name evidence="1" type="ORF">EJ08DRAFT_574994</name>
</gene>
<dbReference type="Proteomes" id="UP000800235">
    <property type="component" value="Unassembled WGS sequence"/>
</dbReference>
<keyword evidence="2" id="KW-1185">Reference proteome</keyword>
<name>A0A9P4NZG1_9PEZI</name>
<evidence type="ECO:0000313" key="1">
    <source>
        <dbReference type="EMBL" id="KAF2434581.1"/>
    </source>
</evidence>
<feature type="non-terminal residue" evidence="1">
    <location>
        <position position="1"/>
    </location>
</feature>
<evidence type="ECO:0000313" key="2">
    <source>
        <dbReference type="Proteomes" id="UP000800235"/>
    </source>
</evidence>
<organism evidence="1 2">
    <name type="scientific">Tothia fuscella</name>
    <dbReference type="NCBI Taxonomy" id="1048955"/>
    <lineage>
        <taxon>Eukaryota</taxon>
        <taxon>Fungi</taxon>
        <taxon>Dikarya</taxon>
        <taxon>Ascomycota</taxon>
        <taxon>Pezizomycotina</taxon>
        <taxon>Dothideomycetes</taxon>
        <taxon>Pleosporomycetidae</taxon>
        <taxon>Venturiales</taxon>
        <taxon>Cylindrosympodiaceae</taxon>
        <taxon>Tothia</taxon>
    </lineage>
</organism>
<feature type="non-terminal residue" evidence="1">
    <location>
        <position position="170"/>
    </location>
</feature>
<accession>A0A9P4NZG1</accession>
<dbReference type="OrthoDB" id="2740448at2759"/>
<sequence>ASAAISTEATGNTLNDLRQDSIIWYRIHVLLYDICSIAKDVASQKRIDATTDELYISEPHFTPAQATRIKSTMNEISTNKISTSGERAEEVSEEHETETTLAVSTDSAPKMMTIEEAIKSRLAGFLEKRKASGDARPCGPHDLGPIYMAVFGISKEALQDEKFLARLRRS</sequence>
<comment type="caution">
    <text evidence="1">The sequence shown here is derived from an EMBL/GenBank/DDBJ whole genome shotgun (WGS) entry which is preliminary data.</text>
</comment>
<dbReference type="EMBL" id="MU007016">
    <property type="protein sequence ID" value="KAF2434581.1"/>
    <property type="molecule type" value="Genomic_DNA"/>
</dbReference>
<protein>
    <submittedName>
        <fullName evidence="1">C6 transcription factor</fullName>
    </submittedName>
</protein>
<dbReference type="AlphaFoldDB" id="A0A9P4NZG1"/>
<reference evidence="1" key="1">
    <citation type="journal article" date="2020" name="Stud. Mycol.">
        <title>101 Dothideomycetes genomes: a test case for predicting lifestyles and emergence of pathogens.</title>
        <authorList>
            <person name="Haridas S."/>
            <person name="Albert R."/>
            <person name="Binder M."/>
            <person name="Bloem J."/>
            <person name="Labutti K."/>
            <person name="Salamov A."/>
            <person name="Andreopoulos B."/>
            <person name="Baker S."/>
            <person name="Barry K."/>
            <person name="Bills G."/>
            <person name="Bluhm B."/>
            <person name="Cannon C."/>
            <person name="Castanera R."/>
            <person name="Culley D."/>
            <person name="Daum C."/>
            <person name="Ezra D."/>
            <person name="Gonzalez J."/>
            <person name="Henrissat B."/>
            <person name="Kuo A."/>
            <person name="Liang C."/>
            <person name="Lipzen A."/>
            <person name="Lutzoni F."/>
            <person name="Magnuson J."/>
            <person name="Mondo S."/>
            <person name="Nolan M."/>
            <person name="Ohm R."/>
            <person name="Pangilinan J."/>
            <person name="Park H.-J."/>
            <person name="Ramirez L."/>
            <person name="Alfaro M."/>
            <person name="Sun H."/>
            <person name="Tritt A."/>
            <person name="Yoshinaga Y."/>
            <person name="Zwiers L.-H."/>
            <person name="Turgeon B."/>
            <person name="Goodwin S."/>
            <person name="Spatafora J."/>
            <person name="Crous P."/>
            <person name="Grigoriev I."/>
        </authorList>
    </citation>
    <scope>NUCLEOTIDE SEQUENCE</scope>
    <source>
        <strain evidence="1">CBS 130266</strain>
    </source>
</reference>
<proteinExistence type="predicted"/>